<dbReference type="OrthoDB" id="2482121at2"/>
<feature type="domain" description="F5/8 type C" evidence="6">
    <location>
        <begin position="259"/>
        <end position="395"/>
    </location>
</feature>
<evidence type="ECO:0000259" key="6">
    <source>
        <dbReference type="PROSITE" id="PS50022"/>
    </source>
</evidence>
<dbReference type="SUPFAM" id="SSF52317">
    <property type="entry name" value="Class I glutamine amidotransferase-like"/>
    <property type="match status" value="1"/>
</dbReference>
<feature type="chain" id="PRO_5022847118" evidence="5">
    <location>
        <begin position="26"/>
        <end position="1419"/>
    </location>
</feature>
<dbReference type="EMBL" id="SJPF01000001">
    <property type="protein sequence ID" value="TWT38745.1"/>
    <property type="molecule type" value="Genomic_DNA"/>
</dbReference>
<dbReference type="SUPFAM" id="SSF49785">
    <property type="entry name" value="Galactose-binding domain-like"/>
    <property type="match status" value="1"/>
</dbReference>
<keyword evidence="9" id="KW-1185">Reference proteome</keyword>
<dbReference type="Pfam" id="PF23500">
    <property type="entry name" value="DUF7133"/>
    <property type="match status" value="1"/>
</dbReference>
<dbReference type="InterPro" id="IPR055557">
    <property type="entry name" value="DUF7133"/>
</dbReference>
<dbReference type="Pfam" id="PF00754">
    <property type="entry name" value="F5_F8_type_C"/>
    <property type="match status" value="1"/>
</dbReference>
<name>A0A5C5VLL8_9BACT</name>
<comment type="caution">
    <text evidence="8">The sequence shown here is derived from an EMBL/GenBank/DDBJ whole genome shotgun (WGS) entry which is preliminary data.</text>
</comment>
<dbReference type="PANTHER" id="PTHR33546">
    <property type="entry name" value="LARGE, MULTIFUNCTIONAL SECRETED PROTEIN-RELATED"/>
    <property type="match status" value="1"/>
</dbReference>
<dbReference type="Gene3D" id="2.60.120.260">
    <property type="entry name" value="Galactose-binding domain-like"/>
    <property type="match status" value="1"/>
</dbReference>
<dbReference type="RefSeq" id="WP_146428975.1">
    <property type="nucleotide sequence ID" value="NZ_SJPF01000001.1"/>
</dbReference>
<evidence type="ECO:0000256" key="4">
    <source>
        <dbReference type="PROSITE-ProRule" id="PRU00433"/>
    </source>
</evidence>
<dbReference type="InterPro" id="IPR036909">
    <property type="entry name" value="Cyt_c-like_dom_sf"/>
</dbReference>
<evidence type="ECO:0000256" key="2">
    <source>
        <dbReference type="ARBA" id="ARBA00022723"/>
    </source>
</evidence>
<feature type="domain" description="Cytochrome c" evidence="7">
    <location>
        <begin position="1277"/>
        <end position="1412"/>
    </location>
</feature>
<gene>
    <name evidence="8" type="ORF">Enr8_04390</name>
</gene>
<dbReference type="PANTHER" id="PTHR33546:SF1">
    <property type="entry name" value="LARGE, MULTIFUNCTIONAL SECRETED PROTEIN"/>
    <property type="match status" value="1"/>
</dbReference>
<evidence type="ECO:0000256" key="3">
    <source>
        <dbReference type="ARBA" id="ARBA00023004"/>
    </source>
</evidence>
<dbReference type="PROSITE" id="PS51007">
    <property type="entry name" value="CYTC"/>
    <property type="match status" value="1"/>
</dbReference>
<accession>A0A5C5VLL8</accession>
<dbReference type="InterPro" id="IPR016024">
    <property type="entry name" value="ARM-type_fold"/>
</dbReference>
<sequence precursor="true">MKRISLRLMSIGLFLVGFFASSVFAAPKPIKALLVTGGCCHDYDSQKNLIKKGLEERANIEVTVVHQGGSTTDTKIPLYQGPDWAKGYDVILHDECFAGVKDPAWTARVLKPHQEGVPGVVIHCAMHCYRDGTDQWFKFCGVTSHRHGAQYAHEVLNVDGEHPIMEDFGAAWANPKGELYHIEKLWPSAHALGVAKNQASGKPETCVWVNQYGDTRVFGTTLGHHNETVSADKFLDMLTRGTLWACDKLSPEYLKDEGPKLVQVSMAKGKPATASSEESGKGNFKKLAVDGDPSTRWCAGNGSAPQWLTVDLEKPQSIDGCQIQWESDQTIYRYKVDVSADQKTWKTVVDQSTNEKSRNHEYEFAADDVRYVRVTYLGSNTGGWGSIRELAVYGNQWMTVDPEAAAKQADEKLLSKVKVPEEFDVTLFASPPAVTYPVYVAAAPDGVVYVSVDKNGSLDRKPTRGAIYRLRDIDGDGRADESKLFVSDVDSPRGLVWDRDRLYVMHPPHLSAFIDHDGDGVSDEQKILVKNIAFDFKGRPADHTSNGVTLGIDGWLYLAIGDFGFMEAEGADGTKLQFRYGGVLRVRPDGSGLQVYSRGTRNILEVALDPRLSGFTRDNTNDGGGWDIRLHHFSGIENHGYPRLYMNFGDEIIQPLADYGGGSGCGACYISEPGFPGDYGDAIYTADWGRSMIYRHLPTPNGATFAADQEEFIKLPRVTDLDVDAQGNIYATSWEGATFTYNGEHVGSMIRVTPKGYQAKPVPDFAKATSAELIDLIADSASHRIRLAAQRELLAREVDDASVSALTQLMENRSAPLDNRIAAIYTLKQWLGVKSHQALAAAAADESIQAFAIRALADRWDQEEQVPAELLLSGLKSSDARTQLESVVALTRLGDVANAAAIAELLDSSDPVIAHTAVQSLVVLEAADAALAVIDDPKASPAKRTGAIQVVQSLHDAGVVTALIERLKKDHDAARRRDLLIALARLYNHEGKWTGQSWGTRPDTRGPYYQPEPWAESPRIAKALKSELESLSPTEAEFLLTQLARHRVDLDGSLQLVLARAANDAKFVPAAVTKVAAGDSLPSEAVELLKKVVADDQSDPAVKSDAIVALLRSQDKDVLAAAYGGLDSLKQNGKAKAQYLAAFDAFKDTKRLSGAVHQQNEMAEHGEGAAAVWSDAGLVLLSSQKKLSPEVSAVVSKAIESGWNDRPALRLDAVYLANDRQAEEKIVDLIASSDPQVSAAAQRIADAWQIKTGAPSGPKLKTMKPEEVIAKVMKMKGDVKRGEQLFAKLTCNRCHTVDPNEKPIGPYLPQVAKTYKRDQMAESILLPSKTFAQGFVTNIFLLDDGRVMTAFVTSEAADEIVIRDEQGNEHKLDPDSIDARKKSEVSVMPIGLANEITLEEFASLVDYLESLAAKAPDAK</sequence>
<organism evidence="8 9">
    <name type="scientific">Blastopirellula retiformator</name>
    <dbReference type="NCBI Taxonomy" id="2527970"/>
    <lineage>
        <taxon>Bacteria</taxon>
        <taxon>Pseudomonadati</taxon>
        <taxon>Planctomycetota</taxon>
        <taxon>Planctomycetia</taxon>
        <taxon>Pirellulales</taxon>
        <taxon>Pirellulaceae</taxon>
        <taxon>Blastopirellula</taxon>
    </lineage>
</organism>
<dbReference type="InterPro" id="IPR011041">
    <property type="entry name" value="Quinoprot_gluc/sorb_DH_b-prop"/>
</dbReference>
<dbReference type="InterPro" id="IPR029062">
    <property type="entry name" value="Class_I_gatase-like"/>
</dbReference>
<dbReference type="GO" id="GO:0046872">
    <property type="term" value="F:metal ion binding"/>
    <property type="evidence" value="ECO:0007669"/>
    <property type="project" value="UniProtKB-KW"/>
</dbReference>
<keyword evidence="5" id="KW-0732">Signal</keyword>
<dbReference type="InterPro" id="IPR013427">
    <property type="entry name" value="Haem-bd_dom_put"/>
</dbReference>
<dbReference type="SUPFAM" id="SSF46626">
    <property type="entry name" value="Cytochrome c"/>
    <property type="match status" value="1"/>
</dbReference>
<dbReference type="SUPFAM" id="SSF48371">
    <property type="entry name" value="ARM repeat"/>
    <property type="match status" value="1"/>
</dbReference>
<dbReference type="NCBIfam" id="TIGR02603">
    <property type="entry name" value="CxxCH_TIGR02603"/>
    <property type="match status" value="1"/>
</dbReference>
<dbReference type="GO" id="GO:0009055">
    <property type="term" value="F:electron transfer activity"/>
    <property type="evidence" value="ECO:0007669"/>
    <property type="project" value="InterPro"/>
</dbReference>
<dbReference type="Gene3D" id="2.120.10.30">
    <property type="entry name" value="TolB, C-terminal domain"/>
    <property type="match status" value="1"/>
</dbReference>
<protein>
    <submittedName>
        <fullName evidence="8">F5/8 type C domain protein</fullName>
    </submittedName>
</protein>
<evidence type="ECO:0000259" key="7">
    <source>
        <dbReference type="PROSITE" id="PS51007"/>
    </source>
</evidence>
<keyword evidence="3 4" id="KW-0408">Iron</keyword>
<dbReference type="InterPro" id="IPR011042">
    <property type="entry name" value="6-blade_b-propeller_TolB-like"/>
</dbReference>
<evidence type="ECO:0000313" key="9">
    <source>
        <dbReference type="Proteomes" id="UP000318878"/>
    </source>
</evidence>
<dbReference type="InterPro" id="IPR011989">
    <property type="entry name" value="ARM-like"/>
</dbReference>
<dbReference type="SUPFAM" id="SSF50952">
    <property type="entry name" value="Soluble quinoprotein glucose dehydrogenase"/>
    <property type="match status" value="1"/>
</dbReference>
<dbReference type="InterPro" id="IPR008979">
    <property type="entry name" value="Galactose-bd-like_sf"/>
</dbReference>
<evidence type="ECO:0000256" key="5">
    <source>
        <dbReference type="SAM" id="SignalP"/>
    </source>
</evidence>
<dbReference type="InterPro" id="IPR029010">
    <property type="entry name" value="ThuA-like"/>
</dbReference>
<dbReference type="InterPro" id="IPR000421">
    <property type="entry name" value="FA58C"/>
</dbReference>
<evidence type="ECO:0000256" key="1">
    <source>
        <dbReference type="ARBA" id="ARBA00022617"/>
    </source>
</evidence>
<dbReference type="Proteomes" id="UP000318878">
    <property type="component" value="Unassembled WGS sequence"/>
</dbReference>
<reference evidence="8 9" key="1">
    <citation type="submission" date="2019-02" db="EMBL/GenBank/DDBJ databases">
        <title>Deep-cultivation of Planctomycetes and their phenomic and genomic characterization uncovers novel biology.</title>
        <authorList>
            <person name="Wiegand S."/>
            <person name="Jogler M."/>
            <person name="Boedeker C."/>
            <person name="Pinto D."/>
            <person name="Vollmers J."/>
            <person name="Rivas-Marin E."/>
            <person name="Kohn T."/>
            <person name="Peeters S.H."/>
            <person name="Heuer A."/>
            <person name="Rast P."/>
            <person name="Oberbeckmann S."/>
            <person name="Bunk B."/>
            <person name="Jeske O."/>
            <person name="Meyerdierks A."/>
            <person name="Storesund J.E."/>
            <person name="Kallscheuer N."/>
            <person name="Luecker S."/>
            <person name="Lage O.M."/>
            <person name="Pohl T."/>
            <person name="Merkel B.J."/>
            <person name="Hornburger P."/>
            <person name="Mueller R.-W."/>
            <person name="Bruemmer F."/>
            <person name="Labrenz M."/>
            <person name="Spormann A.M."/>
            <person name="Op Den Camp H."/>
            <person name="Overmann J."/>
            <person name="Amann R."/>
            <person name="Jetten M.S.M."/>
            <person name="Mascher T."/>
            <person name="Medema M.H."/>
            <person name="Devos D.P."/>
            <person name="Kaster A.-K."/>
            <person name="Ovreas L."/>
            <person name="Rohde M."/>
            <person name="Galperin M.Y."/>
            <person name="Jogler C."/>
        </authorList>
    </citation>
    <scope>NUCLEOTIDE SEQUENCE [LARGE SCALE GENOMIC DNA]</scope>
    <source>
        <strain evidence="8 9">Enr8</strain>
    </source>
</reference>
<keyword evidence="1 4" id="KW-0349">Heme</keyword>
<dbReference type="InterPro" id="IPR009056">
    <property type="entry name" value="Cyt_c-like_dom"/>
</dbReference>
<dbReference type="Gene3D" id="1.10.760.10">
    <property type="entry name" value="Cytochrome c-like domain"/>
    <property type="match status" value="1"/>
</dbReference>
<dbReference type="Gene3D" id="3.40.50.880">
    <property type="match status" value="1"/>
</dbReference>
<dbReference type="PROSITE" id="PS50022">
    <property type="entry name" value="FA58C_3"/>
    <property type="match status" value="1"/>
</dbReference>
<keyword evidence="2 4" id="KW-0479">Metal-binding</keyword>
<dbReference type="Gene3D" id="1.25.10.10">
    <property type="entry name" value="Leucine-rich Repeat Variant"/>
    <property type="match status" value="1"/>
</dbReference>
<evidence type="ECO:0000313" key="8">
    <source>
        <dbReference type="EMBL" id="TWT38745.1"/>
    </source>
</evidence>
<feature type="signal peptide" evidence="5">
    <location>
        <begin position="1"/>
        <end position="25"/>
    </location>
</feature>
<dbReference type="GO" id="GO:0020037">
    <property type="term" value="F:heme binding"/>
    <property type="evidence" value="ECO:0007669"/>
    <property type="project" value="InterPro"/>
</dbReference>
<dbReference type="Pfam" id="PF06283">
    <property type="entry name" value="ThuA"/>
    <property type="match status" value="1"/>
</dbReference>
<proteinExistence type="predicted"/>